<dbReference type="STRING" id="1562970.ING2E5B_2201"/>
<dbReference type="KEGG" id="pbt:ING2E5B_2201"/>
<sequence length="561" mass="63760">MYYYFVKGELGANNVKNGLVATYVYQKNPYEKAIFNLGSLEWRYRFSNTWNMELAAHGTSGSYSEIGENHYSGAAEMRYSGRVKEKLQLNGSAYYSDPYFPGNRKGVLSLMQNGSVSLSDRMNLNLSYSYNRSNPKSYSYDYNYNSENQNANISISLPSIKNFNNSLNYQHQRESSSSYSYLVGDDNDGANLNMTSHRMGWQWRWQNPAWKYSLFGTIEGGFFKNPISKDIVSQGKASLSFSYKWITMGTSWQQGAYYLFEQVMAQRQEKVFTRFTASASVNHQLSNKFRISSGVNFSNDVYQGAIPSVNLNTTYTPSNRVSFILTGSWYKYPNQGNREIFNVEGGVRYNFSRGVPLKGRKSSIIAKVYYDYNANGIYDKGDAPAEGYLVEIDRKAFISGEKGEVKYSSVPFGSYDVKQLQAGEWSFSRQEIEVNSYKTSVEIPLRQSGTLQGSIRYIVGENSIEIKQRNEGFRFTITSNDGKLRQTAVSDGQGNFITFLPTGNYSITLDVRTLPEHTEIEETVKDFTIEGGGVVKLEPFDIVVKTRQINVRKFFAQTPEE</sequence>
<evidence type="ECO:0000313" key="1">
    <source>
        <dbReference type="EMBL" id="CEA16929.1"/>
    </source>
</evidence>
<organism evidence="1 2">
    <name type="scientific">Fermentimonas caenicola</name>
    <dbReference type="NCBI Taxonomy" id="1562970"/>
    <lineage>
        <taxon>Bacteria</taxon>
        <taxon>Pseudomonadati</taxon>
        <taxon>Bacteroidota</taxon>
        <taxon>Bacteroidia</taxon>
        <taxon>Bacteroidales</taxon>
        <taxon>Dysgonomonadaceae</taxon>
        <taxon>Fermentimonas</taxon>
    </lineage>
</organism>
<gene>
    <name evidence="1" type="ORF">ING2E5B_2201</name>
</gene>
<evidence type="ECO:0000313" key="2">
    <source>
        <dbReference type="Proteomes" id="UP000032417"/>
    </source>
</evidence>
<dbReference type="SUPFAM" id="SSF56935">
    <property type="entry name" value="Porins"/>
    <property type="match status" value="1"/>
</dbReference>
<protein>
    <recommendedName>
        <fullName evidence="3">SD-repeat containing protein B domain-containing protein</fullName>
    </recommendedName>
</protein>
<dbReference type="AlphaFoldDB" id="A0A098C211"/>
<evidence type="ECO:0008006" key="3">
    <source>
        <dbReference type="Google" id="ProtNLM"/>
    </source>
</evidence>
<dbReference type="HOGENOM" id="CLU_485602_0_0_10"/>
<dbReference type="OrthoDB" id="908824at2"/>
<proteinExistence type="predicted"/>
<keyword evidence="2" id="KW-1185">Reference proteome</keyword>
<accession>A0A098C211</accession>
<reference evidence="1 2" key="1">
    <citation type="submission" date="2014-08" db="EMBL/GenBank/DDBJ databases">
        <authorList>
            <person name="Wibberg D."/>
        </authorList>
    </citation>
    <scope>NUCLEOTIDE SEQUENCE [LARGE SCALE GENOMIC DNA]</scope>
    <source>
        <strain evidence="2">ING2-E5B</strain>
    </source>
</reference>
<dbReference type="EMBL" id="LN515532">
    <property type="protein sequence ID" value="CEA16929.1"/>
    <property type="molecule type" value="Genomic_DNA"/>
</dbReference>
<dbReference type="Proteomes" id="UP000032417">
    <property type="component" value="Chromosome 1"/>
</dbReference>
<name>A0A098C211_9BACT</name>